<evidence type="ECO:0000313" key="4">
    <source>
        <dbReference type="Proteomes" id="UP001221150"/>
    </source>
</evidence>
<name>A0ABT6A4B9_9ACTN</name>
<evidence type="ECO:0000256" key="1">
    <source>
        <dbReference type="SAM" id="MobiDB-lite"/>
    </source>
</evidence>
<feature type="region of interest" description="Disordered" evidence="1">
    <location>
        <begin position="39"/>
        <end position="60"/>
    </location>
</feature>
<proteinExistence type="predicted"/>
<accession>A0ABT6A4B9</accession>
<reference evidence="3 4" key="1">
    <citation type="submission" date="2023-03" db="EMBL/GenBank/DDBJ databases">
        <title>Draft genome sequence of Streptomyces sp. K1PA1 isolated from peat swamp forest in Thailand.</title>
        <authorList>
            <person name="Klaysubun C."/>
            <person name="Duangmal K."/>
        </authorList>
    </citation>
    <scope>NUCLEOTIDE SEQUENCE [LARGE SCALE GENOMIC DNA]</scope>
    <source>
        <strain evidence="3 4">K1PA1</strain>
    </source>
</reference>
<evidence type="ECO:0000256" key="2">
    <source>
        <dbReference type="SAM" id="SignalP"/>
    </source>
</evidence>
<organism evidence="3 4">
    <name type="scientific">Streptomyces tropicalis</name>
    <dbReference type="NCBI Taxonomy" id="3034234"/>
    <lineage>
        <taxon>Bacteria</taxon>
        <taxon>Bacillati</taxon>
        <taxon>Actinomycetota</taxon>
        <taxon>Actinomycetes</taxon>
        <taxon>Kitasatosporales</taxon>
        <taxon>Streptomycetaceae</taxon>
        <taxon>Streptomyces</taxon>
    </lineage>
</organism>
<gene>
    <name evidence="3" type="ORF">P3H78_12785</name>
</gene>
<comment type="caution">
    <text evidence="3">The sequence shown here is derived from an EMBL/GenBank/DDBJ whole genome shotgun (WGS) entry which is preliminary data.</text>
</comment>
<sequence length="60" mass="6047">MKRLALAAAALSVLAGALLLPAAARHGDRTAADERTHVVVTGSAQGGHGNRNIDDTSWGG</sequence>
<feature type="signal peptide" evidence="2">
    <location>
        <begin position="1"/>
        <end position="26"/>
    </location>
</feature>
<evidence type="ECO:0000313" key="3">
    <source>
        <dbReference type="EMBL" id="MDF3299492.1"/>
    </source>
</evidence>
<keyword evidence="4" id="KW-1185">Reference proteome</keyword>
<protein>
    <submittedName>
        <fullName evidence="3">Uncharacterized protein</fullName>
    </submittedName>
</protein>
<dbReference type="EMBL" id="JARJBB010000005">
    <property type="protein sequence ID" value="MDF3299492.1"/>
    <property type="molecule type" value="Genomic_DNA"/>
</dbReference>
<feature type="chain" id="PRO_5045289288" evidence="2">
    <location>
        <begin position="27"/>
        <end position="60"/>
    </location>
</feature>
<dbReference type="Proteomes" id="UP001221150">
    <property type="component" value="Unassembled WGS sequence"/>
</dbReference>
<keyword evidence="2" id="KW-0732">Signal</keyword>